<dbReference type="PANTHER" id="PTHR47723">
    <property type="entry name" value="OS05G0353850 PROTEIN"/>
    <property type="match status" value="1"/>
</dbReference>
<dbReference type="Gene3D" id="3.30.420.10">
    <property type="entry name" value="Ribonuclease H-like superfamily/Ribonuclease H"/>
    <property type="match status" value="1"/>
</dbReference>
<sequence>MGAWEDIIARGNGLVAEASKAFGVTVEPRDNRSSDVCWERPPLGWIKVNVDAAISTMDGSVGIGAAFRNSDGCWLFGTARFVGRCLVLLVELWAIHNGLAQAWMRGYRNVEIESDSLEAVRLVNSALL</sequence>
<gene>
    <name evidence="2" type="ORF">V6N11_077437</name>
</gene>
<reference evidence="2 3" key="1">
    <citation type="journal article" date="2024" name="G3 (Bethesda)">
        <title>Genome assembly of Hibiscus sabdariffa L. provides insights into metabolisms of medicinal natural products.</title>
        <authorList>
            <person name="Kim T."/>
        </authorList>
    </citation>
    <scope>NUCLEOTIDE SEQUENCE [LARGE SCALE GENOMIC DNA]</scope>
    <source>
        <strain evidence="2">TK-2024</strain>
        <tissue evidence="2">Old leaves</tissue>
    </source>
</reference>
<dbReference type="CDD" id="cd06222">
    <property type="entry name" value="RNase_H_like"/>
    <property type="match status" value="1"/>
</dbReference>
<dbReference type="InterPro" id="IPR044730">
    <property type="entry name" value="RNase_H-like_dom_plant"/>
</dbReference>
<organism evidence="2 3">
    <name type="scientific">Hibiscus sabdariffa</name>
    <name type="common">roselle</name>
    <dbReference type="NCBI Taxonomy" id="183260"/>
    <lineage>
        <taxon>Eukaryota</taxon>
        <taxon>Viridiplantae</taxon>
        <taxon>Streptophyta</taxon>
        <taxon>Embryophyta</taxon>
        <taxon>Tracheophyta</taxon>
        <taxon>Spermatophyta</taxon>
        <taxon>Magnoliopsida</taxon>
        <taxon>eudicotyledons</taxon>
        <taxon>Gunneridae</taxon>
        <taxon>Pentapetalae</taxon>
        <taxon>rosids</taxon>
        <taxon>malvids</taxon>
        <taxon>Malvales</taxon>
        <taxon>Malvaceae</taxon>
        <taxon>Malvoideae</taxon>
        <taxon>Hibiscus</taxon>
    </lineage>
</organism>
<evidence type="ECO:0000259" key="1">
    <source>
        <dbReference type="Pfam" id="PF13456"/>
    </source>
</evidence>
<dbReference type="InterPro" id="IPR002156">
    <property type="entry name" value="RNaseH_domain"/>
</dbReference>
<keyword evidence="3" id="KW-1185">Reference proteome</keyword>
<dbReference type="Proteomes" id="UP001396334">
    <property type="component" value="Unassembled WGS sequence"/>
</dbReference>
<dbReference type="PANTHER" id="PTHR47723:SF19">
    <property type="entry name" value="POLYNUCLEOTIDYL TRANSFERASE, RIBONUCLEASE H-LIKE SUPERFAMILY PROTEIN"/>
    <property type="match status" value="1"/>
</dbReference>
<protein>
    <recommendedName>
        <fullName evidence="1">RNase H type-1 domain-containing protein</fullName>
    </recommendedName>
</protein>
<dbReference type="EMBL" id="JBBPBN010000006">
    <property type="protein sequence ID" value="KAK9035395.1"/>
    <property type="molecule type" value="Genomic_DNA"/>
</dbReference>
<dbReference type="InterPro" id="IPR036397">
    <property type="entry name" value="RNaseH_sf"/>
</dbReference>
<dbReference type="SUPFAM" id="SSF53098">
    <property type="entry name" value="Ribonuclease H-like"/>
    <property type="match status" value="1"/>
</dbReference>
<comment type="caution">
    <text evidence="2">The sequence shown here is derived from an EMBL/GenBank/DDBJ whole genome shotgun (WGS) entry which is preliminary data.</text>
</comment>
<dbReference type="InterPro" id="IPR053151">
    <property type="entry name" value="RNase_H-like"/>
</dbReference>
<dbReference type="Pfam" id="PF13456">
    <property type="entry name" value="RVT_3"/>
    <property type="match status" value="1"/>
</dbReference>
<accession>A0ABR2TD24</accession>
<proteinExistence type="predicted"/>
<dbReference type="InterPro" id="IPR012337">
    <property type="entry name" value="RNaseH-like_sf"/>
</dbReference>
<evidence type="ECO:0000313" key="2">
    <source>
        <dbReference type="EMBL" id="KAK9035395.1"/>
    </source>
</evidence>
<feature type="domain" description="RNase H type-1" evidence="1">
    <location>
        <begin position="49"/>
        <end position="125"/>
    </location>
</feature>
<evidence type="ECO:0000313" key="3">
    <source>
        <dbReference type="Proteomes" id="UP001396334"/>
    </source>
</evidence>
<name>A0ABR2TD24_9ROSI</name>